<dbReference type="InterPro" id="IPR020846">
    <property type="entry name" value="MFS_dom"/>
</dbReference>
<protein>
    <recommendedName>
        <fullName evidence="12">Major facilitator superfamily (MFS) profile domain-containing protein</fullName>
    </recommendedName>
</protein>
<feature type="transmembrane region" description="Helical" evidence="11">
    <location>
        <begin position="48"/>
        <end position="68"/>
    </location>
</feature>
<reference evidence="13 14" key="1">
    <citation type="journal article" date="2024" name="Nat. Commun.">
        <title>Phylogenomics reveals the evolutionary origins of lichenization in chlorophyte algae.</title>
        <authorList>
            <person name="Puginier C."/>
            <person name="Libourel C."/>
            <person name="Otte J."/>
            <person name="Skaloud P."/>
            <person name="Haon M."/>
            <person name="Grisel S."/>
            <person name="Petersen M."/>
            <person name="Berrin J.G."/>
            <person name="Delaux P.M."/>
            <person name="Dal Grande F."/>
            <person name="Keller J."/>
        </authorList>
    </citation>
    <scope>NUCLEOTIDE SEQUENCE [LARGE SCALE GENOMIC DNA]</scope>
    <source>
        <strain evidence="13 14">SAG 2036</strain>
    </source>
</reference>
<evidence type="ECO:0000256" key="7">
    <source>
        <dbReference type="ARBA" id="ARBA00022989"/>
    </source>
</evidence>
<feature type="transmembrane region" description="Helical" evidence="11">
    <location>
        <begin position="376"/>
        <end position="396"/>
    </location>
</feature>
<dbReference type="Gene3D" id="1.20.1250.20">
    <property type="entry name" value="MFS general substrate transporter like domains"/>
    <property type="match status" value="1"/>
</dbReference>
<evidence type="ECO:0000256" key="3">
    <source>
        <dbReference type="ARBA" id="ARBA00022448"/>
    </source>
</evidence>
<dbReference type="EMBL" id="JALJOQ010000022">
    <property type="protein sequence ID" value="KAK9808487.1"/>
    <property type="molecule type" value="Genomic_DNA"/>
</dbReference>
<proteinExistence type="inferred from homology"/>
<dbReference type="NCBIfam" id="TIGR00879">
    <property type="entry name" value="SP"/>
    <property type="match status" value="1"/>
</dbReference>
<evidence type="ECO:0000256" key="1">
    <source>
        <dbReference type="ARBA" id="ARBA00004141"/>
    </source>
</evidence>
<keyword evidence="5 11" id="KW-0812">Transmembrane</keyword>
<evidence type="ECO:0000256" key="5">
    <source>
        <dbReference type="ARBA" id="ARBA00022692"/>
    </source>
</evidence>
<comment type="similarity">
    <text evidence="2 9">Belongs to the major facilitator superfamily. Sugar transporter (TC 2.A.1.1) family.</text>
</comment>
<dbReference type="InterPro" id="IPR005828">
    <property type="entry name" value="MFS_sugar_transport-like"/>
</dbReference>
<organism evidence="13 14">
    <name type="scientific">Symbiochloris irregularis</name>
    <dbReference type="NCBI Taxonomy" id="706552"/>
    <lineage>
        <taxon>Eukaryota</taxon>
        <taxon>Viridiplantae</taxon>
        <taxon>Chlorophyta</taxon>
        <taxon>core chlorophytes</taxon>
        <taxon>Trebouxiophyceae</taxon>
        <taxon>Trebouxiales</taxon>
        <taxon>Trebouxiaceae</taxon>
        <taxon>Symbiochloris</taxon>
    </lineage>
</organism>
<dbReference type="Pfam" id="PF00083">
    <property type="entry name" value="Sugar_tr"/>
    <property type="match status" value="1"/>
</dbReference>
<evidence type="ECO:0000256" key="8">
    <source>
        <dbReference type="ARBA" id="ARBA00023136"/>
    </source>
</evidence>
<feature type="transmembrane region" description="Helical" evidence="11">
    <location>
        <begin position="167"/>
        <end position="189"/>
    </location>
</feature>
<evidence type="ECO:0000313" key="13">
    <source>
        <dbReference type="EMBL" id="KAK9808487.1"/>
    </source>
</evidence>
<feature type="domain" description="Major facilitator superfamily (MFS) profile" evidence="12">
    <location>
        <begin position="55"/>
        <end position="504"/>
    </location>
</feature>
<evidence type="ECO:0000313" key="14">
    <source>
        <dbReference type="Proteomes" id="UP001465755"/>
    </source>
</evidence>
<dbReference type="GO" id="GO:0016020">
    <property type="term" value="C:membrane"/>
    <property type="evidence" value="ECO:0007669"/>
    <property type="project" value="UniProtKB-SubCell"/>
</dbReference>
<dbReference type="CDD" id="cd17361">
    <property type="entry name" value="MFS_STP"/>
    <property type="match status" value="1"/>
</dbReference>
<feature type="transmembrane region" description="Helical" evidence="11">
    <location>
        <begin position="141"/>
        <end position="161"/>
    </location>
</feature>
<feature type="compositionally biased region" description="Polar residues" evidence="10">
    <location>
        <begin position="1"/>
        <end position="13"/>
    </location>
</feature>
<evidence type="ECO:0000256" key="6">
    <source>
        <dbReference type="ARBA" id="ARBA00022847"/>
    </source>
</evidence>
<keyword evidence="4" id="KW-0762">Sugar transport</keyword>
<keyword evidence="14" id="KW-1185">Reference proteome</keyword>
<dbReference type="SUPFAM" id="SSF103473">
    <property type="entry name" value="MFS general substrate transporter"/>
    <property type="match status" value="1"/>
</dbReference>
<dbReference type="PRINTS" id="PR00171">
    <property type="entry name" value="SUGRTRNSPORT"/>
</dbReference>
<feature type="transmembrane region" description="Helical" evidence="11">
    <location>
        <begin position="227"/>
        <end position="250"/>
    </location>
</feature>
<comment type="caution">
    <text evidence="13">The sequence shown here is derived from an EMBL/GenBank/DDBJ whole genome shotgun (WGS) entry which is preliminary data.</text>
</comment>
<name>A0AAW1PI01_9CHLO</name>
<evidence type="ECO:0000259" key="12">
    <source>
        <dbReference type="PROSITE" id="PS50850"/>
    </source>
</evidence>
<keyword evidence="3 9" id="KW-0813">Transport</keyword>
<sequence length="553" mass="59773">MDTPTKANGSDLTGHTVDANESDSLKQVGYPSAAPPGSTPSESPEAKFTIYVFATTLVAAGAGLLFGFDNGIIGGVTGTSEFQRKFLPDVYRVNFLEGGDVGNYCKFDSQILQLFVSVLYLAAAVIAPLAGVIANWRGRQICLLTSGCLFGIGIILLATAQNVAMVVLGRILMGGGVGFANSSSTLYIVEVAPPRLRGGLGIMFQLVQTLGILIAYVYNYAFDTIDWGWRLSIALGGVFAALVVIGALVLPDTPISLLNRGRPEDARRVLERVRGTANVDAEFQEMTEIVTASKKVPNSFKSLLFNPRYRPQLAVVIAMPIFQQWTGINAVIFYTPQIFSYVSHSKGLEDTVVVGAVNVAATLVSTFTVDRFGRKFLFTEGGLQMAVCMIIIAATLGTEYGMHPNGRLPEPVSRGLLAVFCTFAAGYAWSFGPLPWLLPSEVQPLETRAAAASVNTTLNMLMTFVVAQTFQDQLCAERWGVFAFFAGLELLFVVLILFFLPETKGKSMDQIAVSFGDHWFWGKLKGVRTFKEERYEAAKNAPAGAKQTTIVAH</sequence>
<keyword evidence="8 11" id="KW-0472">Membrane</keyword>
<dbReference type="InterPro" id="IPR045262">
    <property type="entry name" value="STP/PLT_plant"/>
</dbReference>
<dbReference type="PANTHER" id="PTHR23500:SF357">
    <property type="entry name" value="IP12678P"/>
    <property type="match status" value="1"/>
</dbReference>
<feature type="transmembrane region" description="Helical" evidence="11">
    <location>
        <begin position="352"/>
        <end position="369"/>
    </location>
</feature>
<keyword evidence="6" id="KW-0769">Symport</keyword>
<gene>
    <name evidence="13" type="ORF">WJX73_000469</name>
</gene>
<dbReference type="InterPro" id="IPR003663">
    <property type="entry name" value="Sugar/inositol_transpt"/>
</dbReference>
<dbReference type="InterPro" id="IPR044778">
    <property type="entry name" value="MFS_STP/MST-like_plant"/>
</dbReference>
<dbReference type="AlphaFoldDB" id="A0AAW1PI01"/>
<feature type="region of interest" description="Disordered" evidence="10">
    <location>
        <begin position="1"/>
        <end position="43"/>
    </location>
</feature>
<dbReference type="Proteomes" id="UP001465755">
    <property type="component" value="Unassembled WGS sequence"/>
</dbReference>
<comment type="subcellular location">
    <subcellularLocation>
        <location evidence="1">Membrane</location>
        <topology evidence="1">Multi-pass membrane protein</topology>
    </subcellularLocation>
</comment>
<dbReference type="InterPro" id="IPR036259">
    <property type="entry name" value="MFS_trans_sf"/>
</dbReference>
<evidence type="ECO:0000256" key="10">
    <source>
        <dbReference type="SAM" id="MobiDB-lite"/>
    </source>
</evidence>
<feature type="transmembrane region" description="Helical" evidence="11">
    <location>
        <begin position="313"/>
        <end position="332"/>
    </location>
</feature>
<evidence type="ECO:0000256" key="11">
    <source>
        <dbReference type="SAM" id="Phobius"/>
    </source>
</evidence>
<feature type="transmembrane region" description="Helical" evidence="11">
    <location>
        <begin position="201"/>
        <end position="221"/>
    </location>
</feature>
<dbReference type="PROSITE" id="PS50850">
    <property type="entry name" value="MFS"/>
    <property type="match status" value="1"/>
</dbReference>
<keyword evidence="7 11" id="KW-1133">Transmembrane helix</keyword>
<dbReference type="GO" id="GO:0015293">
    <property type="term" value="F:symporter activity"/>
    <property type="evidence" value="ECO:0007669"/>
    <property type="project" value="UniProtKB-KW"/>
</dbReference>
<evidence type="ECO:0000256" key="9">
    <source>
        <dbReference type="RuleBase" id="RU003346"/>
    </source>
</evidence>
<dbReference type="PANTHER" id="PTHR23500">
    <property type="entry name" value="SOLUTE CARRIER FAMILY 2, FACILITATED GLUCOSE TRANSPORTER"/>
    <property type="match status" value="1"/>
</dbReference>
<feature type="transmembrane region" description="Helical" evidence="11">
    <location>
        <begin position="449"/>
        <end position="467"/>
    </location>
</feature>
<evidence type="ECO:0000256" key="2">
    <source>
        <dbReference type="ARBA" id="ARBA00010992"/>
    </source>
</evidence>
<evidence type="ECO:0000256" key="4">
    <source>
        <dbReference type="ARBA" id="ARBA00022597"/>
    </source>
</evidence>
<feature type="transmembrane region" description="Helical" evidence="11">
    <location>
        <begin position="111"/>
        <end position="134"/>
    </location>
</feature>
<feature type="transmembrane region" description="Helical" evidence="11">
    <location>
        <begin position="416"/>
        <end position="437"/>
    </location>
</feature>
<dbReference type="GO" id="GO:0015145">
    <property type="term" value="F:monosaccharide transmembrane transporter activity"/>
    <property type="evidence" value="ECO:0007669"/>
    <property type="project" value="InterPro"/>
</dbReference>
<feature type="transmembrane region" description="Helical" evidence="11">
    <location>
        <begin position="479"/>
        <end position="500"/>
    </location>
</feature>
<accession>A0AAW1PI01</accession>